<dbReference type="InterPro" id="IPR015943">
    <property type="entry name" value="WD40/YVTN_repeat-like_dom_sf"/>
</dbReference>
<evidence type="ECO:0008006" key="4">
    <source>
        <dbReference type="Google" id="ProtNLM"/>
    </source>
</evidence>
<dbReference type="SUPFAM" id="SSF50939">
    <property type="entry name" value="Sialidases"/>
    <property type="match status" value="1"/>
</dbReference>
<dbReference type="Proteomes" id="UP000052268">
    <property type="component" value="Unassembled WGS sequence"/>
</dbReference>
<dbReference type="InterPro" id="IPR036278">
    <property type="entry name" value="Sialidase_sf"/>
</dbReference>
<dbReference type="RefSeq" id="WP_059153110.1">
    <property type="nucleotide sequence ID" value="NZ_KQ130457.1"/>
</dbReference>
<keyword evidence="1" id="KW-1133">Transmembrane helix</keyword>
<protein>
    <recommendedName>
        <fullName evidence="4">Glycosyl hydrolase</fullName>
    </recommendedName>
</protein>
<keyword evidence="1" id="KW-0812">Transmembrane</keyword>
<dbReference type="AlphaFoldDB" id="A0A0J7XIU0"/>
<keyword evidence="3" id="KW-1185">Reference proteome</keyword>
<dbReference type="PATRIC" id="fig|1114963.3.peg.4135"/>
<feature type="transmembrane region" description="Helical" evidence="1">
    <location>
        <begin position="34"/>
        <end position="55"/>
    </location>
</feature>
<reference evidence="2 3" key="1">
    <citation type="journal article" date="2015" name="G3 (Bethesda)">
        <title>Insights into Ongoing Evolution of the Hexachlorocyclohexane Catabolic Pathway from Comparative Genomics of Ten Sphingomonadaceae Strains.</title>
        <authorList>
            <person name="Pearce S.L."/>
            <person name="Oakeshott J.G."/>
            <person name="Pandey G."/>
        </authorList>
    </citation>
    <scope>NUCLEOTIDE SEQUENCE [LARGE SCALE GENOMIC DNA]</scope>
    <source>
        <strain evidence="2 3">LL02</strain>
    </source>
</reference>
<evidence type="ECO:0000256" key="1">
    <source>
        <dbReference type="SAM" id="Phobius"/>
    </source>
</evidence>
<comment type="caution">
    <text evidence="2">The sequence shown here is derived from an EMBL/GenBank/DDBJ whole genome shotgun (WGS) entry which is preliminary data.</text>
</comment>
<name>A0A0J7XIU0_9SPHN</name>
<organism evidence="2 3">
    <name type="scientific">Novosphingobium barchaimii LL02</name>
    <dbReference type="NCBI Taxonomy" id="1114963"/>
    <lineage>
        <taxon>Bacteria</taxon>
        <taxon>Pseudomonadati</taxon>
        <taxon>Pseudomonadota</taxon>
        <taxon>Alphaproteobacteria</taxon>
        <taxon>Sphingomonadales</taxon>
        <taxon>Sphingomonadaceae</taxon>
        <taxon>Novosphingobium</taxon>
    </lineage>
</organism>
<sequence length="512" mass="54948">MSDIFTKVAVDRMRERGDRVGSPAHGITANRMPLALGLAGIAALAALFVAPPLLFPKARWPVFKPHTTGCLPAIRSVRHAGGQTLVGGRYRPCLVDLGVSSGEPGLAIARDGTLLRSVLLHPAGIAVSADEGQTWTRRNLPREAREGIPDGYIDPVTDRYFYSGLGASPVYRSDDKGRTWQSGSFDSDERYDWNKVFSGRPVHPRRAGYPTNIYYCNMTQPGGFLTGTRCFASRDGGRTFRTSGSDPYKRGDCTDYTQPQGSGAARGLVDPRDGTIYLPVNFCGVLEVAVSRDEGATWERRRVQKQKGSGGTALIAALASPAWREQLLYGRKNIVPVEMAANQASDAIGIDAAGRLYMVWLDAAFQPVIAWSNDQARTWTRAARIGPSGLAQAVLPSLAVAANGRIGVSYYGTTDRRVWTGYMAIGDAVSGPAPVFETAAITLPDAPLMPEPCCWASGPQEYTAARWAPDGSLWAAFVATTPTGDARAIMGHLVRAEEHPGGAASPIKADRP</sequence>
<dbReference type="EMBL" id="JACU01000010">
    <property type="protein sequence ID" value="KMS51951.1"/>
    <property type="molecule type" value="Genomic_DNA"/>
</dbReference>
<dbReference type="CDD" id="cd15482">
    <property type="entry name" value="Sialidase_non-viral"/>
    <property type="match status" value="1"/>
</dbReference>
<proteinExistence type="predicted"/>
<keyword evidence="1" id="KW-0472">Membrane</keyword>
<evidence type="ECO:0000313" key="2">
    <source>
        <dbReference type="EMBL" id="KMS51951.1"/>
    </source>
</evidence>
<gene>
    <name evidence="2" type="ORF">V474_02580</name>
</gene>
<evidence type="ECO:0000313" key="3">
    <source>
        <dbReference type="Proteomes" id="UP000052268"/>
    </source>
</evidence>
<dbReference type="Gene3D" id="2.130.10.10">
    <property type="entry name" value="YVTN repeat-like/Quinoprotein amine dehydrogenase"/>
    <property type="match status" value="2"/>
</dbReference>
<accession>A0A0J7XIU0</accession>